<sequence length="90" mass="10325">MSLTDAQINAAAKYSHDGKFSEPLVRCDSCAKLIFTRDLSKSGMCSCGNMRVRNVRTLRIDDDVDELEQVRKWVKEGKVDSDWLDLWVEK</sequence>
<protein>
    <submittedName>
        <fullName evidence="1">Uncharacterized protein</fullName>
    </submittedName>
</protein>
<organism evidence="1">
    <name type="scientific">marine sediment metagenome</name>
    <dbReference type="NCBI Taxonomy" id="412755"/>
    <lineage>
        <taxon>unclassified sequences</taxon>
        <taxon>metagenomes</taxon>
        <taxon>ecological metagenomes</taxon>
    </lineage>
</organism>
<dbReference type="EMBL" id="LAZR01005898">
    <property type="protein sequence ID" value="KKM96310.1"/>
    <property type="molecule type" value="Genomic_DNA"/>
</dbReference>
<name>A0A0F9P5L0_9ZZZZ</name>
<gene>
    <name evidence="1" type="ORF">LCGC14_1179410</name>
</gene>
<evidence type="ECO:0000313" key="1">
    <source>
        <dbReference type="EMBL" id="KKM96310.1"/>
    </source>
</evidence>
<proteinExistence type="predicted"/>
<reference evidence="1" key="1">
    <citation type="journal article" date="2015" name="Nature">
        <title>Complex archaea that bridge the gap between prokaryotes and eukaryotes.</title>
        <authorList>
            <person name="Spang A."/>
            <person name="Saw J.H."/>
            <person name="Jorgensen S.L."/>
            <person name="Zaremba-Niedzwiedzka K."/>
            <person name="Martijn J."/>
            <person name="Lind A.E."/>
            <person name="van Eijk R."/>
            <person name="Schleper C."/>
            <person name="Guy L."/>
            <person name="Ettema T.J."/>
        </authorList>
    </citation>
    <scope>NUCLEOTIDE SEQUENCE</scope>
</reference>
<accession>A0A0F9P5L0</accession>
<dbReference type="AlphaFoldDB" id="A0A0F9P5L0"/>
<comment type="caution">
    <text evidence="1">The sequence shown here is derived from an EMBL/GenBank/DDBJ whole genome shotgun (WGS) entry which is preliminary data.</text>
</comment>